<accession>A0A915K3R5</accession>
<dbReference type="Proteomes" id="UP000887565">
    <property type="component" value="Unplaced"/>
</dbReference>
<protein>
    <submittedName>
        <fullName evidence="2">Uncharacterized protein</fullName>
    </submittedName>
</protein>
<dbReference type="WBParaSite" id="nRc.2.0.1.t33346-RA">
    <property type="protein sequence ID" value="nRc.2.0.1.t33346-RA"/>
    <property type="gene ID" value="nRc.2.0.1.g33346"/>
</dbReference>
<sequence>MKAWKNLRRDTTSGLSNRLTTATRVYQIRWVKNLLQYTSDKNRTFAYAIPQRYSNFFVTEKIANVILTSNLKSIAETDFYDLRVWIPQKSPESLQKFEKIQYIPKENSSKYGVKTKNMDLNVFFKFFIGNLEHFEQERHGSSNQDTV</sequence>
<evidence type="ECO:0000313" key="2">
    <source>
        <dbReference type="WBParaSite" id="nRc.2.0.1.t33346-RA"/>
    </source>
</evidence>
<evidence type="ECO:0000313" key="1">
    <source>
        <dbReference type="Proteomes" id="UP000887565"/>
    </source>
</evidence>
<proteinExistence type="predicted"/>
<dbReference type="AlphaFoldDB" id="A0A915K3R5"/>
<reference evidence="2" key="1">
    <citation type="submission" date="2022-11" db="UniProtKB">
        <authorList>
            <consortium name="WormBaseParasite"/>
        </authorList>
    </citation>
    <scope>IDENTIFICATION</scope>
</reference>
<organism evidence="1 2">
    <name type="scientific">Romanomermis culicivorax</name>
    <name type="common">Nematode worm</name>
    <dbReference type="NCBI Taxonomy" id="13658"/>
    <lineage>
        <taxon>Eukaryota</taxon>
        <taxon>Metazoa</taxon>
        <taxon>Ecdysozoa</taxon>
        <taxon>Nematoda</taxon>
        <taxon>Enoplea</taxon>
        <taxon>Dorylaimia</taxon>
        <taxon>Mermithida</taxon>
        <taxon>Mermithoidea</taxon>
        <taxon>Mermithidae</taxon>
        <taxon>Romanomermis</taxon>
    </lineage>
</organism>
<name>A0A915K3R5_ROMCU</name>
<keyword evidence="1" id="KW-1185">Reference proteome</keyword>